<keyword evidence="1" id="KW-0472">Membrane</keyword>
<comment type="caution">
    <text evidence="2">The sequence shown here is derived from an EMBL/GenBank/DDBJ whole genome shotgun (WGS) entry which is preliminary data.</text>
</comment>
<dbReference type="Proteomes" id="UP001596516">
    <property type="component" value="Unassembled WGS sequence"/>
</dbReference>
<keyword evidence="1" id="KW-0812">Transmembrane</keyword>
<dbReference type="EMBL" id="JBHTFQ010000003">
    <property type="protein sequence ID" value="MFC7704004.1"/>
    <property type="molecule type" value="Genomic_DNA"/>
</dbReference>
<dbReference type="RefSeq" id="WP_377401438.1">
    <property type="nucleotide sequence ID" value="NZ_JBHTFQ010000003.1"/>
</dbReference>
<keyword evidence="3" id="KW-1185">Reference proteome</keyword>
<protein>
    <submittedName>
        <fullName evidence="2">Uncharacterized protein</fullName>
    </submittedName>
</protein>
<name>A0ABW2UH56_9RHOB</name>
<sequence length="103" mass="11275">MPPLIRLYITQIIIGTWLAICFVALLLVVNVGNLRHLVFSSTDGWLGLGLLVFANAVVFSGVQFGIAVMRLAEPPADGGSGHRLRQWIAIPVRAGRDDRALRR</sequence>
<keyword evidence="1" id="KW-1133">Transmembrane helix</keyword>
<proteinExistence type="predicted"/>
<evidence type="ECO:0000313" key="2">
    <source>
        <dbReference type="EMBL" id="MFC7704004.1"/>
    </source>
</evidence>
<evidence type="ECO:0000256" key="1">
    <source>
        <dbReference type="SAM" id="Phobius"/>
    </source>
</evidence>
<feature type="transmembrane region" description="Helical" evidence="1">
    <location>
        <begin position="12"/>
        <end position="32"/>
    </location>
</feature>
<organism evidence="2 3">
    <name type="scientific">Plastorhodobacter daqingensis</name>
    <dbReference type="NCBI Taxonomy" id="1387281"/>
    <lineage>
        <taxon>Bacteria</taxon>
        <taxon>Pseudomonadati</taxon>
        <taxon>Pseudomonadota</taxon>
        <taxon>Alphaproteobacteria</taxon>
        <taxon>Rhodobacterales</taxon>
        <taxon>Paracoccaceae</taxon>
        <taxon>Plastorhodobacter</taxon>
    </lineage>
</organism>
<reference evidence="3" key="1">
    <citation type="journal article" date="2019" name="Int. J. Syst. Evol. Microbiol.">
        <title>The Global Catalogue of Microorganisms (GCM) 10K type strain sequencing project: providing services to taxonomists for standard genome sequencing and annotation.</title>
        <authorList>
            <consortium name="The Broad Institute Genomics Platform"/>
            <consortium name="The Broad Institute Genome Sequencing Center for Infectious Disease"/>
            <person name="Wu L."/>
            <person name="Ma J."/>
        </authorList>
    </citation>
    <scope>NUCLEOTIDE SEQUENCE [LARGE SCALE GENOMIC DNA]</scope>
    <source>
        <strain evidence="3">CGMCC 1.12750</strain>
    </source>
</reference>
<accession>A0ABW2UH56</accession>
<evidence type="ECO:0000313" key="3">
    <source>
        <dbReference type="Proteomes" id="UP001596516"/>
    </source>
</evidence>
<gene>
    <name evidence="2" type="ORF">ACFQXB_07340</name>
</gene>
<feature type="transmembrane region" description="Helical" evidence="1">
    <location>
        <begin position="44"/>
        <end position="66"/>
    </location>
</feature>